<dbReference type="PANTHER" id="PTHR36307:SF1">
    <property type="entry name" value="FLAGELLA BASAL BODY P-RING FORMATION PROTEIN FLGA"/>
    <property type="match status" value="1"/>
</dbReference>
<keyword evidence="6" id="KW-0282">Flagellum</keyword>
<comment type="subcellular location">
    <subcellularLocation>
        <location evidence="1 4">Periplasm</location>
    </subcellularLocation>
</comment>
<keyword evidence="6" id="KW-0966">Cell projection</keyword>
<feature type="signal peptide" evidence="4">
    <location>
        <begin position="1"/>
        <end position="26"/>
    </location>
</feature>
<name>A0ABW3BZ54_SPHXN</name>
<comment type="similarity">
    <text evidence="4">Belongs to the FlgA family.</text>
</comment>
<evidence type="ECO:0000256" key="1">
    <source>
        <dbReference type="ARBA" id="ARBA00004418"/>
    </source>
</evidence>
<dbReference type="SMART" id="SM00858">
    <property type="entry name" value="SAF"/>
    <property type="match status" value="1"/>
</dbReference>
<feature type="domain" description="SAF" evidence="5">
    <location>
        <begin position="108"/>
        <end position="167"/>
    </location>
</feature>
<dbReference type="InterPro" id="IPR041231">
    <property type="entry name" value="FlgA_N"/>
</dbReference>
<dbReference type="RefSeq" id="WP_381486294.1">
    <property type="nucleotide sequence ID" value="NZ_JBHTIK010000002.1"/>
</dbReference>
<feature type="chain" id="PRO_5044954910" description="Flagella basal body P-ring formation protein FlgA" evidence="4">
    <location>
        <begin position="27"/>
        <end position="239"/>
    </location>
</feature>
<reference evidence="7" key="1">
    <citation type="journal article" date="2019" name="Int. J. Syst. Evol. Microbiol.">
        <title>The Global Catalogue of Microorganisms (GCM) 10K type strain sequencing project: providing services to taxonomists for standard genome sequencing and annotation.</title>
        <authorList>
            <consortium name="The Broad Institute Genomics Platform"/>
            <consortium name="The Broad Institute Genome Sequencing Center for Infectious Disease"/>
            <person name="Wu L."/>
            <person name="Ma J."/>
        </authorList>
    </citation>
    <scope>NUCLEOTIDE SEQUENCE [LARGE SCALE GENOMIC DNA]</scope>
    <source>
        <strain evidence="7">CCUG 52537</strain>
    </source>
</reference>
<keyword evidence="3 4" id="KW-0574">Periplasm</keyword>
<protein>
    <recommendedName>
        <fullName evidence="4">Flagella basal body P-ring formation protein FlgA</fullName>
    </recommendedName>
</protein>
<dbReference type="Gene3D" id="2.30.30.760">
    <property type="match status" value="1"/>
</dbReference>
<evidence type="ECO:0000259" key="5">
    <source>
        <dbReference type="SMART" id="SM00858"/>
    </source>
</evidence>
<proteinExistence type="inferred from homology"/>
<gene>
    <name evidence="6" type="primary">flgA</name>
    <name evidence="6" type="ORF">ACFQ00_03510</name>
</gene>
<dbReference type="InterPro" id="IPR013974">
    <property type="entry name" value="SAF"/>
</dbReference>
<dbReference type="Pfam" id="PF13144">
    <property type="entry name" value="ChapFlgA"/>
    <property type="match status" value="1"/>
</dbReference>
<dbReference type="InterPro" id="IPR017585">
    <property type="entry name" value="SAF_FlgA"/>
</dbReference>
<dbReference type="Pfam" id="PF17656">
    <property type="entry name" value="ChapFlgA_N"/>
    <property type="match status" value="1"/>
</dbReference>
<dbReference type="CDD" id="cd11614">
    <property type="entry name" value="SAF_CpaB_FlgA_like"/>
    <property type="match status" value="1"/>
</dbReference>
<organism evidence="6 7">
    <name type="scientific">Sphingosinicella xenopeptidilytica</name>
    <dbReference type="NCBI Taxonomy" id="364098"/>
    <lineage>
        <taxon>Bacteria</taxon>
        <taxon>Pseudomonadati</taxon>
        <taxon>Pseudomonadota</taxon>
        <taxon>Alphaproteobacteria</taxon>
        <taxon>Sphingomonadales</taxon>
        <taxon>Sphingosinicellaceae</taxon>
        <taxon>Sphingosinicella</taxon>
    </lineage>
</organism>
<dbReference type="Proteomes" id="UP001597124">
    <property type="component" value="Unassembled WGS sequence"/>
</dbReference>
<keyword evidence="4" id="KW-1005">Bacterial flagellum biogenesis</keyword>
<evidence type="ECO:0000256" key="2">
    <source>
        <dbReference type="ARBA" id="ARBA00022729"/>
    </source>
</evidence>
<dbReference type="EMBL" id="JBHTIK010000002">
    <property type="protein sequence ID" value="MFD0847379.1"/>
    <property type="molecule type" value="Genomic_DNA"/>
</dbReference>
<dbReference type="Gene3D" id="3.90.1210.10">
    <property type="entry name" value="Antifreeze-like/N-acetylneuraminic acid synthase C-terminal domain"/>
    <property type="match status" value="1"/>
</dbReference>
<keyword evidence="6" id="KW-0969">Cilium</keyword>
<comment type="function">
    <text evidence="4">Involved in the assembly process of the P-ring formation. It may associate with FlgF on the rod constituting a structure essential for the P-ring assembly or may act as a modulator protein for the P-ring assembly.</text>
</comment>
<dbReference type="NCBIfam" id="TIGR03170">
    <property type="entry name" value="flgA_cterm"/>
    <property type="match status" value="1"/>
</dbReference>
<evidence type="ECO:0000256" key="3">
    <source>
        <dbReference type="ARBA" id="ARBA00022764"/>
    </source>
</evidence>
<dbReference type="InterPro" id="IPR039246">
    <property type="entry name" value="Flagellar_FlgA"/>
</dbReference>
<evidence type="ECO:0000313" key="7">
    <source>
        <dbReference type="Proteomes" id="UP001597124"/>
    </source>
</evidence>
<dbReference type="PANTHER" id="PTHR36307">
    <property type="entry name" value="FLAGELLA BASAL BODY P-RING FORMATION PROTEIN FLGA"/>
    <property type="match status" value="1"/>
</dbReference>
<keyword evidence="7" id="KW-1185">Reference proteome</keyword>
<sequence>MNRTTVSRRLWALAAIFAVGVPAATAQPVIFENLDRLEAQIGDFAGPNRAPRVDRRLKLGACSIRPELIWYGTGQTTVLVRCGGPDGWQIYVPIDMKPAGQGAVQGGSGAVVVVRPVPRGGTITAGDVDFRPDTYVPGGVTAVDQVVGKVVIRALNPGEAVRANMLIAANAVKRGDPVQIKSGGGGIEVAVDGLAEQDAPVGGRVRVRNVASGNRIQAIVIAPGIVALPGYKNPEDGRE</sequence>
<evidence type="ECO:0000313" key="6">
    <source>
        <dbReference type="EMBL" id="MFD0847379.1"/>
    </source>
</evidence>
<keyword evidence="2 4" id="KW-0732">Signal</keyword>
<comment type="caution">
    <text evidence="6">The sequence shown here is derived from an EMBL/GenBank/DDBJ whole genome shotgun (WGS) entry which is preliminary data.</text>
</comment>
<accession>A0ABW3BZ54</accession>
<evidence type="ECO:0000256" key="4">
    <source>
        <dbReference type="RuleBase" id="RU362063"/>
    </source>
</evidence>